<dbReference type="AlphaFoldDB" id="M7T6L6"/>
<dbReference type="STRING" id="1287681.M7T6L6"/>
<dbReference type="OMA" id="SHAICVQ"/>
<dbReference type="Proteomes" id="UP000012174">
    <property type="component" value="Unassembled WGS sequence"/>
</dbReference>
<dbReference type="OrthoDB" id="5343576at2759"/>
<dbReference type="eggNOG" id="ENOG502SHR2">
    <property type="taxonomic scope" value="Eukaryota"/>
</dbReference>
<dbReference type="KEGG" id="ela:UCREL1_10773"/>
<feature type="compositionally biased region" description="Basic and acidic residues" evidence="1">
    <location>
        <begin position="320"/>
        <end position="341"/>
    </location>
</feature>
<evidence type="ECO:0000313" key="2">
    <source>
        <dbReference type="EMBL" id="EMR62295.1"/>
    </source>
</evidence>
<protein>
    <submittedName>
        <fullName evidence="2">Uncharacterized protein</fullName>
    </submittedName>
</protein>
<keyword evidence="3" id="KW-1185">Reference proteome</keyword>
<evidence type="ECO:0000256" key="1">
    <source>
        <dbReference type="SAM" id="MobiDB-lite"/>
    </source>
</evidence>
<dbReference type="HOGENOM" id="CLU_027370_0_0_1"/>
<sequence length="532" mass="58819">MNLQDLTLTLVESFNALADEVQNLSDRQTILEHKLRFAHEQFQYLADKYAPAAPEISETLVKLQIPPELHNQSLANTNFVPLPKRHDSSNSKHHIALIIREGRRVASSLTDFSKSSQSSCRESRPPTTMTSLSTILEQDFTVEGKKKGSLECPFSQVKMEEPQAGSDNEGREHDAVAHDASDPICAAMNDELGSQPTTSGAAAKCPIRYMDNHSPEEIAHYLETHKHELPRSHEVCVRRYQKSEDQIKKLDAKYGNLANMVEGLSRIHQPMLPEQDTRPQSDVEKVSNRMVENWAQTVSATVTDDPDRTTTALEPSDEAEDHHLEEERQSHFDRPLKEVRVGESPSRPWGISVPIYDPPSGLDGDFSGERPESPPPAPVPMPTTTTTTTTSLPSPSHPATPPTTKGGERKCPFDHAKMRQMMDMDHTTPIKREEDQHSSVRLDNIPAAQHQHHQPFTTTPLPGGGGHAGHPPPPQGGGGRHASPPPQPAFLNAADVARPKPGTPQMLFTGPVFIGYPVEQAIQIIQHFQGQQ</sequence>
<feature type="compositionally biased region" description="Low complexity" evidence="1">
    <location>
        <begin position="382"/>
        <end position="394"/>
    </location>
</feature>
<feature type="region of interest" description="Disordered" evidence="1">
    <location>
        <begin position="448"/>
        <end position="503"/>
    </location>
</feature>
<gene>
    <name evidence="2" type="ORF">UCREL1_10773</name>
</gene>
<organism evidence="2 3">
    <name type="scientific">Eutypa lata (strain UCR-EL1)</name>
    <name type="common">Grapevine dieback disease fungus</name>
    <name type="synonym">Eutypa armeniacae</name>
    <dbReference type="NCBI Taxonomy" id="1287681"/>
    <lineage>
        <taxon>Eukaryota</taxon>
        <taxon>Fungi</taxon>
        <taxon>Dikarya</taxon>
        <taxon>Ascomycota</taxon>
        <taxon>Pezizomycotina</taxon>
        <taxon>Sordariomycetes</taxon>
        <taxon>Xylariomycetidae</taxon>
        <taxon>Xylariales</taxon>
        <taxon>Diatrypaceae</taxon>
        <taxon>Eutypa</taxon>
    </lineage>
</organism>
<reference evidence="3" key="1">
    <citation type="journal article" date="2013" name="Genome Announc.">
        <title>Draft genome sequence of the grapevine dieback fungus Eutypa lata UCR-EL1.</title>
        <authorList>
            <person name="Blanco-Ulate B."/>
            <person name="Rolshausen P.E."/>
            <person name="Cantu D."/>
        </authorList>
    </citation>
    <scope>NUCLEOTIDE SEQUENCE [LARGE SCALE GENOMIC DNA]</scope>
    <source>
        <strain evidence="3">UCR-EL1</strain>
    </source>
</reference>
<name>M7T6L6_EUTLA</name>
<evidence type="ECO:0000313" key="3">
    <source>
        <dbReference type="Proteomes" id="UP000012174"/>
    </source>
</evidence>
<feature type="region of interest" description="Disordered" evidence="1">
    <location>
        <begin position="109"/>
        <end position="129"/>
    </location>
</feature>
<proteinExistence type="predicted"/>
<feature type="region of interest" description="Disordered" evidence="1">
    <location>
        <begin position="298"/>
        <end position="411"/>
    </location>
</feature>
<accession>M7T6L6</accession>
<dbReference type="EMBL" id="KB707451">
    <property type="protein sequence ID" value="EMR62295.1"/>
    <property type="molecule type" value="Genomic_DNA"/>
</dbReference>